<feature type="region of interest" description="Disordered" evidence="1">
    <location>
        <begin position="30"/>
        <end position="92"/>
    </location>
</feature>
<reference evidence="3" key="1">
    <citation type="submission" date="2023-08" db="EMBL/GenBank/DDBJ databases">
        <title>Black Yeasts Isolated from many extreme environments.</title>
        <authorList>
            <person name="Coleine C."/>
            <person name="Stajich J.E."/>
            <person name="Selbmann L."/>
        </authorList>
    </citation>
    <scope>NUCLEOTIDE SEQUENCE</scope>
    <source>
        <strain evidence="3">CCFEE 5401</strain>
    </source>
</reference>
<evidence type="ECO:0000256" key="1">
    <source>
        <dbReference type="SAM" id="MobiDB-lite"/>
    </source>
</evidence>
<dbReference type="AlphaFoldDB" id="A0AAN7TXR3"/>
<dbReference type="Proteomes" id="UP001310890">
    <property type="component" value="Unassembled WGS sequence"/>
</dbReference>
<evidence type="ECO:0000313" key="4">
    <source>
        <dbReference type="Proteomes" id="UP001310890"/>
    </source>
</evidence>
<sequence length="92" mass="9320">MKTSIVAALCALALTATALPVAQMTDCWQPEDNGHGNGGRGWGNLPPPWFRGLPSAAASSAGSGPTDGTTPPPAPKICLPPPGVMSATGWRR</sequence>
<proteinExistence type="predicted"/>
<evidence type="ECO:0000313" key="3">
    <source>
        <dbReference type="EMBL" id="KAK5119061.1"/>
    </source>
</evidence>
<feature type="compositionally biased region" description="Pro residues" evidence="1">
    <location>
        <begin position="70"/>
        <end position="83"/>
    </location>
</feature>
<dbReference type="EMBL" id="JAVRRL010000001">
    <property type="protein sequence ID" value="KAK5119061.1"/>
    <property type="molecule type" value="Genomic_DNA"/>
</dbReference>
<feature type="signal peptide" evidence="2">
    <location>
        <begin position="1"/>
        <end position="18"/>
    </location>
</feature>
<keyword evidence="2" id="KW-0732">Signal</keyword>
<evidence type="ECO:0000256" key="2">
    <source>
        <dbReference type="SAM" id="SignalP"/>
    </source>
</evidence>
<organism evidence="3 4">
    <name type="scientific">Meristemomyces frigidus</name>
    <dbReference type="NCBI Taxonomy" id="1508187"/>
    <lineage>
        <taxon>Eukaryota</taxon>
        <taxon>Fungi</taxon>
        <taxon>Dikarya</taxon>
        <taxon>Ascomycota</taxon>
        <taxon>Pezizomycotina</taxon>
        <taxon>Dothideomycetes</taxon>
        <taxon>Dothideomycetidae</taxon>
        <taxon>Mycosphaerellales</taxon>
        <taxon>Teratosphaeriaceae</taxon>
        <taxon>Meristemomyces</taxon>
    </lineage>
</organism>
<name>A0AAN7TXR3_9PEZI</name>
<feature type="compositionally biased region" description="Low complexity" evidence="1">
    <location>
        <begin position="54"/>
        <end position="69"/>
    </location>
</feature>
<gene>
    <name evidence="3" type="ORF">LTR62_000272</name>
</gene>
<feature type="chain" id="PRO_5042814128" description="Secreted protein" evidence="2">
    <location>
        <begin position="19"/>
        <end position="92"/>
    </location>
</feature>
<protein>
    <recommendedName>
        <fullName evidence="5">Secreted protein</fullName>
    </recommendedName>
</protein>
<evidence type="ECO:0008006" key="5">
    <source>
        <dbReference type="Google" id="ProtNLM"/>
    </source>
</evidence>
<accession>A0AAN7TXR3</accession>
<comment type="caution">
    <text evidence="3">The sequence shown here is derived from an EMBL/GenBank/DDBJ whole genome shotgun (WGS) entry which is preliminary data.</text>
</comment>